<dbReference type="RefSeq" id="WP_188531142.1">
    <property type="nucleotide sequence ID" value="NZ_BMGR01000006.1"/>
</dbReference>
<dbReference type="InterPro" id="IPR045962">
    <property type="entry name" value="DUF6382"/>
</dbReference>
<accession>A0A917D047</accession>
<dbReference type="InterPro" id="IPR008984">
    <property type="entry name" value="SMAD_FHA_dom_sf"/>
</dbReference>
<evidence type="ECO:0000259" key="3">
    <source>
        <dbReference type="PROSITE" id="PS50006"/>
    </source>
</evidence>
<dbReference type="SUPFAM" id="SSF49879">
    <property type="entry name" value="SMAD/FHA domain"/>
    <property type="match status" value="1"/>
</dbReference>
<feature type="transmembrane region" description="Helical" evidence="2">
    <location>
        <begin position="274"/>
        <end position="295"/>
    </location>
</feature>
<feature type="transmembrane region" description="Helical" evidence="2">
    <location>
        <begin position="250"/>
        <end position="268"/>
    </location>
</feature>
<name>A0A917D047_9BACL</name>
<keyword evidence="5" id="KW-1185">Reference proteome</keyword>
<protein>
    <recommendedName>
        <fullName evidence="3">FHA domain-containing protein</fullName>
    </recommendedName>
</protein>
<dbReference type="Proteomes" id="UP000644756">
    <property type="component" value="Unassembled WGS sequence"/>
</dbReference>
<reference evidence="4" key="1">
    <citation type="journal article" date="2014" name="Int. J. Syst. Evol. Microbiol.">
        <title>Complete genome sequence of Corynebacterium casei LMG S-19264T (=DSM 44701T), isolated from a smear-ripened cheese.</title>
        <authorList>
            <consortium name="US DOE Joint Genome Institute (JGI-PGF)"/>
            <person name="Walter F."/>
            <person name="Albersmeier A."/>
            <person name="Kalinowski J."/>
            <person name="Ruckert C."/>
        </authorList>
    </citation>
    <scope>NUCLEOTIDE SEQUENCE</scope>
    <source>
        <strain evidence="4">CGMCC 1.12987</strain>
    </source>
</reference>
<dbReference type="Pfam" id="PF00498">
    <property type="entry name" value="FHA"/>
    <property type="match status" value="1"/>
</dbReference>
<evidence type="ECO:0000313" key="5">
    <source>
        <dbReference type="Proteomes" id="UP000644756"/>
    </source>
</evidence>
<organism evidence="4 5">
    <name type="scientific">Paenibacillus abyssi</name>
    <dbReference type="NCBI Taxonomy" id="1340531"/>
    <lineage>
        <taxon>Bacteria</taxon>
        <taxon>Bacillati</taxon>
        <taxon>Bacillota</taxon>
        <taxon>Bacilli</taxon>
        <taxon>Bacillales</taxon>
        <taxon>Paenibacillaceae</taxon>
        <taxon>Paenibacillus</taxon>
    </lineage>
</organism>
<keyword evidence="2" id="KW-0812">Transmembrane</keyword>
<dbReference type="AlphaFoldDB" id="A0A917D047"/>
<gene>
    <name evidence="4" type="ORF">GCM10010916_22390</name>
</gene>
<comment type="caution">
    <text evidence="4">The sequence shown here is derived from an EMBL/GenBank/DDBJ whole genome shotgun (WGS) entry which is preliminary data.</text>
</comment>
<feature type="domain" description="FHA" evidence="3">
    <location>
        <begin position="411"/>
        <end position="461"/>
    </location>
</feature>
<dbReference type="InterPro" id="IPR000253">
    <property type="entry name" value="FHA_dom"/>
</dbReference>
<dbReference type="Gene3D" id="2.60.200.20">
    <property type="match status" value="1"/>
</dbReference>
<dbReference type="CDD" id="cd00060">
    <property type="entry name" value="FHA"/>
    <property type="match status" value="1"/>
</dbReference>
<reference evidence="4" key="2">
    <citation type="submission" date="2020-09" db="EMBL/GenBank/DDBJ databases">
        <authorList>
            <person name="Sun Q."/>
            <person name="Zhou Y."/>
        </authorList>
    </citation>
    <scope>NUCLEOTIDE SEQUENCE</scope>
    <source>
        <strain evidence="4">CGMCC 1.12987</strain>
    </source>
</reference>
<keyword evidence="2" id="KW-1133">Transmembrane helix</keyword>
<evidence type="ECO:0000313" key="4">
    <source>
        <dbReference type="EMBL" id="GGG04815.1"/>
    </source>
</evidence>
<sequence length="490" mass="54940">MEPYRVDFTMHRGHEMILQREAGMARDQLEEIELHMLQAQSFPRLLKVEWLELDGQISFHYKLSGKRMLSQRIHLRPFTMNDYYALLLAVVEALEDCKHYMLRAEGVLLHENYIFVGEEWEDIGLVYVPIRKEETSRTVREDLLSLAVRWTAHVEQVDGNGLQMVLHALDGEGGGGWAAMRSLLLEKLSEPYRIETSFSSAPVEMKGDPIRPFEPLEFYSIPEERHADAFVPAVSVIEDKPERDLGRFRWYAAAITVVAIAALWRYLYLEAPSGRTAMISAGSSLIVLGTVYAAWRWILHRQAAPAELAAVPVPQEEMGRGQQAPRWSSWSGQEPHHELDAPDSQFLPKVPKAAGAVQMGFTKQSSEATVMLADSNKEAKGIDHGADKESFFLERSANGNEERITLNQGKLVIGRSAESADYVDLGEGLSRAHIEFGMDRLLCTAKDLGSRNGSLLNGQMMIPYKLYSLEAGDRLQLAGGGGPVYQLKKA</sequence>
<dbReference type="PROSITE" id="PS50006">
    <property type="entry name" value="FHA_DOMAIN"/>
    <property type="match status" value="1"/>
</dbReference>
<feature type="region of interest" description="Disordered" evidence="1">
    <location>
        <begin position="316"/>
        <end position="344"/>
    </location>
</feature>
<proteinExistence type="predicted"/>
<dbReference type="Pfam" id="PF19909">
    <property type="entry name" value="DUF6382"/>
    <property type="match status" value="1"/>
</dbReference>
<evidence type="ECO:0000256" key="2">
    <source>
        <dbReference type="SAM" id="Phobius"/>
    </source>
</evidence>
<dbReference type="EMBL" id="BMGR01000006">
    <property type="protein sequence ID" value="GGG04815.1"/>
    <property type="molecule type" value="Genomic_DNA"/>
</dbReference>
<evidence type="ECO:0000256" key="1">
    <source>
        <dbReference type="SAM" id="MobiDB-lite"/>
    </source>
</evidence>
<keyword evidence="2" id="KW-0472">Membrane</keyword>